<dbReference type="InterPro" id="IPR052350">
    <property type="entry name" value="Metallo-dep_Lactonases"/>
</dbReference>
<dbReference type="InterPro" id="IPR006680">
    <property type="entry name" value="Amidohydro-rel"/>
</dbReference>
<comment type="similarity">
    <text evidence="1">Belongs to the metallo-dependent hydrolases superfamily.</text>
</comment>
<reference evidence="3 4" key="1">
    <citation type="journal article" date="2019" name="Int. J. Syst. Evol. Microbiol.">
        <title>Bifidobacterium jacchi sp. nov., isolated from the faeces of a baby common marmoset (Callithrix jacchus).</title>
        <authorList>
            <person name="Modesto M."/>
            <person name="Watanabe K."/>
            <person name="Arita M."/>
            <person name="Satti M."/>
            <person name="Oki K."/>
            <person name="Sciavilla P."/>
            <person name="Patavino C."/>
            <person name="Camma C."/>
            <person name="Michelini S."/>
            <person name="Sgorbati B."/>
            <person name="Mattarelli P."/>
        </authorList>
    </citation>
    <scope>NUCLEOTIDE SEQUENCE [LARGE SCALE GENOMIC DNA]</scope>
    <source>
        <strain evidence="3 4">MRM 9.3</strain>
    </source>
</reference>
<dbReference type="Proteomes" id="UP000326336">
    <property type="component" value="Unassembled WGS sequence"/>
</dbReference>
<dbReference type="Gene3D" id="3.20.20.140">
    <property type="entry name" value="Metal-dependent hydrolases"/>
    <property type="match status" value="1"/>
</dbReference>
<dbReference type="EMBL" id="RQSP01000006">
    <property type="protein sequence ID" value="KAB5607916.1"/>
    <property type="molecule type" value="Genomic_DNA"/>
</dbReference>
<feature type="domain" description="Amidohydrolase-related" evidence="2">
    <location>
        <begin position="13"/>
        <end position="272"/>
    </location>
</feature>
<evidence type="ECO:0000256" key="1">
    <source>
        <dbReference type="ARBA" id="ARBA00038310"/>
    </source>
</evidence>
<evidence type="ECO:0000313" key="4">
    <source>
        <dbReference type="Proteomes" id="UP000326336"/>
    </source>
</evidence>
<dbReference type="RefSeq" id="WP_151916319.1">
    <property type="nucleotide sequence ID" value="NZ_RQSP01000006.1"/>
</dbReference>
<dbReference type="PANTHER" id="PTHR43569">
    <property type="entry name" value="AMIDOHYDROLASE"/>
    <property type="match status" value="1"/>
</dbReference>
<dbReference type="InterPro" id="IPR032466">
    <property type="entry name" value="Metal_Hydrolase"/>
</dbReference>
<dbReference type="OrthoDB" id="5450317at2"/>
<keyword evidence="4" id="KW-1185">Reference proteome</keyword>
<dbReference type="AlphaFoldDB" id="A0A5N5RKR9"/>
<protein>
    <submittedName>
        <fullName evidence="3">Amidohydrolase</fullName>
    </submittedName>
</protein>
<dbReference type="Pfam" id="PF04909">
    <property type="entry name" value="Amidohydro_2"/>
    <property type="match status" value="1"/>
</dbReference>
<comment type="caution">
    <text evidence="3">The sequence shown here is derived from an EMBL/GenBank/DDBJ whole genome shotgun (WGS) entry which is preliminary data.</text>
</comment>
<sequence>MTGELGDAALDVIDAHVHVWDPVRQRMPWLDAADSRLNRRFTLGELAACYRPFARLGVRFVGAVYVEIDCDDPLQEDRLIAADGDRRWLAKVMRADVCAGSAMRVPLLAAGVRDPLHVPSSEVGRCLADGFIAGLEALGRAELPFDACVRRGELADLAEAHERSPQTVIVLDHMGNVTPATFDGEYRRVMQRLAAVPTTYLKVSGYPTADRGFVRELLAFSRETFGDRRMYASNWPVVESYATFAEHLETLLDEEGVNKTLFADAAARVYGIGDADRARAARIEETSGIGETGGIGAVGEAGTINHIDDDSEESCELILKACSALLSR</sequence>
<accession>A0A5N5RKR9</accession>
<dbReference type="PANTHER" id="PTHR43569:SF2">
    <property type="entry name" value="AMIDOHYDROLASE-RELATED DOMAIN-CONTAINING PROTEIN"/>
    <property type="match status" value="1"/>
</dbReference>
<proteinExistence type="inferred from homology"/>
<dbReference type="SUPFAM" id="SSF51556">
    <property type="entry name" value="Metallo-dependent hydrolases"/>
    <property type="match status" value="1"/>
</dbReference>
<dbReference type="GO" id="GO:0016787">
    <property type="term" value="F:hydrolase activity"/>
    <property type="evidence" value="ECO:0007669"/>
    <property type="project" value="UniProtKB-KW"/>
</dbReference>
<name>A0A5N5RKR9_9BIFI</name>
<evidence type="ECO:0000313" key="3">
    <source>
        <dbReference type="EMBL" id="KAB5607916.1"/>
    </source>
</evidence>
<keyword evidence="3" id="KW-0378">Hydrolase</keyword>
<gene>
    <name evidence="3" type="ORF">EHS19_02990</name>
</gene>
<organism evidence="3 4">
    <name type="scientific">Bifidobacterium jacchi</name>
    <dbReference type="NCBI Taxonomy" id="2490545"/>
    <lineage>
        <taxon>Bacteria</taxon>
        <taxon>Bacillati</taxon>
        <taxon>Actinomycetota</taxon>
        <taxon>Actinomycetes</taxon>
        <taxon>Bifidobacteriales</taxon>
        <taxon>Bifidobacteriaceae</taxon>
        <taxon>Bifidobacterium</taxon>
    </lineage>
</organism>
<evidence type="ECO:0000259" key="2">
    <source>
        <dbReference type="Pfam" id="PF04909"/>
    </source>
</evidence>